<gene>
    <name evidence="1" type="ORF">SMN809_LOCUS25438</name>
</gene>
<comment type="caution">
    <text evidence="1">The sequence shown here is derived from an EMBL/GenBank/DDBJ whole genome shotgun (WGS) entry which is preliminary data.</text>
</comment>
<dbReference type="EMBL" id="CAJOBI010033437">
    <property type="protein sequence ID" value="CAF4285200.1"/>
    <property type="molecule type" value="Genomic_DNA"/>
</dbReference>
<evidence type="ECO:0000313" key="1">
    <source>
        <dbReference type="EMBL" id="CAF4285200.1"/>
    </source>
</evidence>
<evidence type="ECO:0000313" key="2">
    <source>
        <dbReference type="Proteomes" id="UP000676336"/>
    </source>
</evidence>
<accession>A0A8S2TJW0</accession>
<dbReference type="Proteomes" id="UP000676336">
    <property type="component" value="Unassembled WGS sequence"/>
</dbReference>
<feature type="non-terminal residue" evidence="1">
    <location>
        <position position="1"/>
    </location>
</feature>
<name>A0A8S2TJW0_9BILA</name>
<dbReference type="AlphaFoldDB" id="A0A8S2TJW0"/>
<feature type="non-terminal residue" evidence="1">
    <location>
        <position position="69"/>
    </location>
</feature>
<proteinExistence type="predicted"/>
<protein>
    <submittedName>
        <fullName evidence="1">Uncharacterized protein</fullName>
    </submittedName>
</protein>
<sequence length="69" mass="7683">ANLQPNDIQSVVQNLLNDLGDVGRQAQVNTTMASDGHGVDINIDFGNIHQLLEHQEINERFRSIGRMLT</sequence>
<reference evidence="1" key="1">
    <citation type="submission" date="2021-02" db="EMBL/GenBank/DDBJ databases">
        <authorList>
            <person name="Nowell W R."/>
        </authorList>
    </citation>
    <scope>NUCLEOTIDE SEQUENCE</scope>
</reference>
<organism evidence="1 2">
    <name type="scientific">Rotaria magnacalcarata</name>
    <dbReference type="NCBI Taxonomy" id="392030"/>
    <lineage>
        <taxon>Eukaryota</taxon>
        <taxon>Metazoa</taxon>
        <taxon>Spiralia</taxon>
        <taxon>Gnathifera</taxon>
        <taxon>Rotifera</taxon>
        <taxon>Eurotatoria</taxon>
        <taxon>Bdelloidea</taxon>
        <taxon>Philodinida</taxon>
        <taxon>Philodinidae</taxon>
        <taxon>Rotaria</taxon>
    </lineage>
</organism>